<keyword evidence="2 5" id="KW-0812">Transmembrane</keyword>
<evidence type="ECO:0000256" key="1">
    <source>
        <dbReference type="ARBA" id="ARBA00004141"/>
    </source>
</evidence>
<dbReference type="GO" id="GO:0005886">
    <property type="term" value="C:plasma membrane"/>
    <property type="evidence" value="ECO:0007669"/>
    <property type="project" value="TreeGrafter"/>
</dbReference>
<dbReference type="InterPro" id="IPR008952">
    <property type="entry name" value="Tetraspanin_EC2_sf"/>
</dbReference>
<dbReference type="InterPro" id="IPR018499">
    <property type="entry name" value="Tetraspanin/Peripherin"/>
</dbReference>
<dbReference type="PANTHER" id="PTHR19282:SF456">
    <property type="entry name" value="CD63 MOLECULE"/>
    <property type="match status" value="1"/>
</dbReference>
<dbReference type="AlphaFoldDB" id="A0A182MNY8"/>
<dbReference type="Gene3D" id="1.10.1450.10">
    <property type="entry name" value="Tetraspanin"/>
    <property type="match status" value="1"/>
</dbReference>
<reference evidence="7" key="1">
    <citation type="submission" date="2013-09" db="EMBL/GenBank/DDBJ databases">
        <title>The Genome Sequence of Anopheles culicifacies species A.</title>
        <authorList>
            <consortium name="The Broad Institute Genomics Platform"/>
            <person name="Neafsey D.E."/>
            <person name="Besansky N."/>
            <person name="Howell P."/>
            <person name="Walton C."/>
            <person name="Young S.K."/>
            <person name="Zeng Q."/>
            <person name="Gargeya S."/>
            <person name="Fitzgerald M."/>
            <person name="Haas B."/>
            <person name="Abouelleil A."/>
            <person name="Allen A.W."/>
            <person name="Alvarado L."/>
            <person name="Arachchi H.M."/>
            <person name="Berlin A.M."/>
            <person name="Chapman S.B."/>
            <person name="Gainer-Dewar J."/>
            <person name="Goldberg J."/>
            <person name="Griggs A."/>
            <person name="Gujja S."/>
            <person name="Hansen M."/>
            <person name="Howarth C."/>
            <person name="Imamovic A."/>
            <person name="Ireland A."/>
            <person name="Larimer J."/>
            <person name="McCowan C."/>
            <person name="Murphy C."/>
            <person name="Pearson M."/>
            <person name="Poon T.W."/>
            <person name="Priest M."/>
            <person name="Roberts A."/>
            <person name="Saif S."/>
            <person name="Shea T."/>
            <person name="Sisk P."/>
            <person name="Sykes S."/>
            <person name="Wortman J."/>
            <person name="Nusbaum C."/>
            <person name="Birren B."/>
        </authorList>
    </citation>
    <scope>NUCLEOTIDE SEQUENCE [LARGE SCALE GENOMIC DNA]</scope>
    <source>
        <strain evidence="7">A-37</strain>
    </source>
</reference>
<dbReference type="Proteomes" id="UP000075883">
    <property type="component" value="Unassembled WGS sequence"/>
</dbReference>
<accession>A0A182MNY8</accession>
<evidence type="ECO:0000256" key="3">
    <source>
        <dbReference type="ARBA" id="ARBA00022989"/>
    </source>
</evidence>
<evidence type="ECO:0008006" key="8">
    <source>
        <dbReference type="Google" id="ProtNLM"/>
    </source>
</evidence>
<evidence type="ECO:0000256" key="4">
    <source>
        <dbReference type="ARBA" id="ARBA00023136"/>
    </source>
</evidence>
<name>A0A182MNY8_9DIPT</name>
<dbReference type="STRING" id="139723.A0A182MNY8"/>
<sequence length="291" mass="31965">MPSVSIMDGLVNESGTVHIMRFRVIFSVSRRDSNTLSGKYDMISAYLIVSILLGRFLAANSKLSLLTNLQYHSQRNSNVPITGVIIMAVGLTVQGAYHNFRDILDAKFFSIPTFLVFSVLLILIFILELAAGISGYVLRNDTRELVSNALNTSMKSYGGENGGDITLIWDEIQVDFDCCGVYNSSDWSRANSAKFNETFLPMSCCRKQTGAVGFVSCPDPDSATLRKTGCIDSFGDFIKAHAVSLGAAGIALAVIQSGETTDIIDCALRGICKITTRKRYKLRNQILIIWR</sequence>
<dbReference type="FunFam" id="1.10.1450.10:FF:000065">
    <property type="entry name" value="Tetraspanin"/>
    <property type="match status" value="1"/>
</dbReference>
<evidence type="ECO:0000313" key="6">
    <source>
        <dbReference type="EnsemblMetazoa" id="ACUA022843-PA"/>
    </source>
</evidence>
<dbReference type="PANTHER" id="PTHR19282">
    <property type="entry name" value="TETRASPANIN"/>
    <property type="match status" value="1"/>
</dbReference>
<dbReference type="Pfam" id="PF00335">
    <property type="entry name" value="Tetraspanin"/>
    <property type="match status" value="1"/>
</dbReference>
<feature type="transmembrane region" description="Helical" evidence="5">
    <location>
        <begin position="79"/>
        <end position="97"/>
    </location>
</feature>
<feature type="transmembrane region" description="Helical" evidence="5">
    <location>
        <begin position="40"/>
        <end position="58"/>
    </location>
</feature>
<protein>
    <recommendedName>
        <fullName evidence="8">Tetraspanin</fullName>
    </recommendedName>
</protein>
<proteinExistence type="predicted"/>
<dbReference type="CDD" id="cd03127">
    <property type="entry name" value="tetraspanin_LEL"/>
    <property type="match status" value="1"/>
</dbReference>
<evidence type="ECO:0000256" key="5">
    <source>
        <dbReference type="SAM" id="Phobius"/>
    </source>
</evidence>
<dbReference type="EnsemblMetazoa" id="ACUA022843-RA">
    <property type="protein sequence ID" value="ACUA022843-PA"/>
    <property type="gene ID" value="ACUA022843"/>
</dbReference>
<feature type="transmembrane region" description="Helical" evidence="5">
    <location>
        <begin position="109"/>
        <end position="138"/>
    </location>
</feature>
<keyword evidence="4 5" id="KW-0472">Membrane</keyword>
<comment type="subcellular location">
    <subcellularLocation>
        <location evidence="1">Membrane</location>
        <topology evidence="1">Multi-pass membrane protein</topology>
    </subcellularLocation>
</comment>
<dbReference type="SUPFAM" id="SSF48652">
    <property type="entry name" value="Tetraspanin"/>
    <property type="match status" value="1"/>
</dbReference>
<dbReference type="EMBL" id="AXCM01001829">
    <property type="status" value="NOT_ANNOTATED_CDS"/>
    <property type="molecule type" value="Genomic_DNA"/>
</dbReference>
<keyword evidence="3 5" id="KW-1133">Transmembrane helix</keyword>
<organism evidence="6 7">
    <name type="scientific">Anopheles culicifacies</name>
    <dbReference type="NCBI Taxonomy" id="139723"/>
    <lineage>
        <taxon>Eukaryota</taxon>
        <taxon>Metazoa</taxon>
        <taxon>Ecdysozoa</taxon>
        <taxon>Arthropoda</taxon>
        <taxon>Hexapoda</taxon>
        <taxon>Insecta</taxon>
        <taxon>Pterygota</taxon>
        <taxon>Neoptera</taxon>
        <taxon>Endopterygota</taxon>
        <taxon>Diptera</taxon>
        <taxon>Nematocera</taxon>
        <taxon>Culicoidea</taxon>
        <taxon>Culicidae</taxon>
        <taxon>Anophelinae</taxon>
        <taxon>Anopheles</taxon>
        <taxon>culicifacies species complex</taxon>
    </lineage>
</organism>
<evidence type="ECO:0000313" key="7">
    <source>
        <dbReference type="Proteomes" id="UP000075883"/>
    </source>
</evidence>
<evidence type="ECO:0000256" key="2">
    <source>
        <dbReference type="ARBA" id="ARBA00022692"/>
    </source>
</evidence>
<dbReference type="VEuPathDB" id="VectorBase:ACUA022843"/>
<keyword evidence="7" id="KW-1185">Reference proteome</keyword>
<reference evidence="6" key="2">
    <citation type="submission" date="2020-05" db="UniProtKB">
        <authorList>
            <consortium name="EnsemblMetazoa"/>
        </authorList>
    </citation>
    <scope>IDENTIFICATION</scope>
    <source>
        <strain evidence="6">A-37</strain>
    </source>
</reference>